<dbReference type="SUPFAM" id="SSF46689">
    <property type="entry name" value="Homeodomain-like"/>
    <property type="match status" value="1"/>
</dbReference>
<evidence type="ECO:0000256" key="1">
    <source>
        <dbReference type="ARBA" id="ARBA00023015"/>
    </source>
</evidence>
<evidence type="ECO:0000313" key="5">
    <source>
        <dbReference type="EMBL" id="KLV09663.1"/>
    </source>
</evidence>
<evidence type="ECO:0000256" key="3">
    <source>
        <dbReference type="ARBA" id="ARBA00023163"/>
    </source>
</evidence>
<keyword evidence="2" id="KW-0238">DNA-binding</keyword>
<protein>
    <recommendedName>
        <fullName evidence="4">HTH araC/xylS-type domain-containing protein</fullName>
    </recommendedName>
</protein>
<evidence type="ECO:0000313" key="6">
    <source>
        <dbReference type="Proteomes" id="UP000036097"/>
    </source>
</evidence>
<evidence type="ECO:0000256" key="2">
    <source>
        <dbReference type="ARBA" id="ARBA00023125"/>
    </source>
</evidence>
<dbReference type="InterPro" id="IPR018060">
    <property type="entry name" value="HTH_AraC"/>
</dbReference>
<dbReference type="PROSITE" id="PS01124">
    <property type="entry name" value="HTH_ARAC_FAMILY_2"/>
    <property type="match status" value="1"/>
</dbReference>
<reference evidence="5 6" key="1">
    <citation type="submission" date="2015-05" db="EMBL/GenBank/DDBJ databases">
        <title>Photobacterium galathea sp. nov.</title>
        <authorList>
            <person name="Machado H."/>
            <person name="Gram L."/>
        </authorList>
    </citation>
    <scope>NUCLEOTIDE SEQUENCE [LARGE SCALE GENOMIC DNA]</scope>
    <source>
        <strain evidence="5 6">CGMCC 1.12159</strain>
    </source>
</reference>
<keyword evidence="1" id="KW-0805">Transcription regulation</keyword>
<dbReference type="PANTHER" id="PTHR46796">
    <property type="entry name" value="HTH-TYPE TRANSCRIPTIONAL ACTIVATOR RHAS-RELATED"/>
    <property type="match status" value="1"/>
</dbReference>
<feature type="domain" description="HTH araC/xylS-type" evidence="4">
    <location>
        <begin position="118"/>
        <end position="221"/>
    </location>
</feature>
<dbReference type="STRING" id="1195763.ABT56_00635"/>
<dbReference type="EMBL" id="LDOT01000001">
    <property type="protein sequence ID" value="KLV09663.1"/>
    <property type="molecule type" value="Genomic_DNA"/>
</dbReference>
<dbReference type="InterPro" id="IPR009057">
    <property type="entry name" value="Homeodomain-like_sf"/>
</dbReference>
<dbReference type="Gene3D" id="1.10.10.60">
    <property type="entry name" value="Homeodomain-like"/>
    <property type="match status" value="1"/>
</dbReference>
<dbReference type="GO" id="GO:0003700">
    <property type="term" value="F:DNA-binding transcription factor activity"/>
    <property type="evidence" value="ECO:0007669"/>
    <property type="project" value="InterPro"/>
</dbReference>
<dbReference type="Pfam" id="PF12833">
    <property type="entry name" value="HTH_18"/>
    <property type="match status" value="1"/>
</dbReference>
<dbReference type="AlphaFoldDB" id="A0A0J1HDE8"/>
<dbReference type="Proteomes" id="UP000036097">
    <property type="component" value="Unassembled WGS sequence"/>
</dbReference>
<organism evidence="5 6">
    <name type="scientific">Photobacterium aquae</name>
    <dbReference type="NCBI Taxonomy" id="1195763"/>
    <lineage>
        <taxon>Bacteria</taxon>
        <taxon>Pseudomonadati</taxon>
        <taxon>Pseudomonadota</taxon>
        <taxon>Gammaproteobacteria</taxon>
        <taxon>Vibrionales</taxon>
        <taxon>Vibrionaceae</taxon>
        <taxon>Photobacterium</taxon>
    </lineage>
</organism>
<accession>A0A0J1HDE8</accession>
<sequence>MSPGLVIAFGKSIDAKPHRHTLWQLCLPTLSAELNGQPFDKAKVIPPDQSHQLQMEQGWIILAEPESRVGAAISQLPTEFAGQPNRTLGGLYHALAAQPELVNALKQQGYTISDSRIRKLQAQLDSCLSGHCLKPDKWRAKEIADWLALSESRFLHLAREQLGIAWRPYLLWRRLLCAVRAIKNGANTTQAAHLAGFSDAAHLSRTLKRTFGMTSSELLASFTLNKNK</sequence>
<dbReference type="GO" id="GO:0043565">
    <property type="term" value="F:sequence-specific DNA binding"/>
    <property type="evidence" value="ECO:0007669"/>
    <property type="project" value="InterPro"/>
</dbReference>
<keyword evidence="6" id="KW-1185">Reference proteome</keyword>
<evidence type="ECO:0000259" key="4">
    <source>
        <dbReference type="PROSITE" id="PS01124"/>
    </source>
</evidence>
<gene>
    <name evidence="5" type="ORF">ABT56_00635</name>
</gene>
<keyword evidence="3" id="KW-0804">Transcription</keyword>
<proteinExistence type="predicted"/>
<dbReference type="SMART" id="SM00342">
    <property type="entry name" value="HTH_ARAC"/>
    <property type="match status" value="1"/>
</dbReference>
<name>A0A0J1HDE8_9GAMM</name>
<dbReference type="InterPro" id="IPR050204">
    <property type="entry name" value="AraC_XylS_family_regulators"/>
</dbReference>
<dbReference type="PATRIC" id="fig|1195763.3.peg.143"/>
<comment type="caution">
    <text evidence="5">The sequence shown here is derived from an EMBL/GenBank/DDBJ whole genome shotgun (WGS) entry which is preliminary data.</text>
</comment>